<dbReference type="EMBL" id="KI658313">
    <property type="protein sequence ID" value="ETN83062.1"/>
    <property type="molecule type" value="Genomic_DNA"/>
</dbReference>
<keyword evidence="7" id="KW-1185">Reference proteome</keyword>
<dbReference type="Proteomes" id="UP000053676">
    <property type="component" value="Unassembled WGS sequence"/>
</dbReference>
<gene>
    <name evidence="6" type="ORF">NECAME_01861</name>
</gene>
<evidence type="ECO:0000256" key="1">
    <source>
        <dbReference type="ARBA" id="ARBA00004606"/>
    </source>
</evidence>
<name>W2TPX0_NECAM</name>
<keyword evidence="2" id="KW-0328">Glycosyltransferase</keyword>
<dbReference type="PANTHER" id="PTHR46671:SF7">
    <property type="entry name" value="CORE-2_I-BRANCHING ENZYME"/>
    <property type="match status" value="1"/>
</dbReference>
<evidence type="ECO:0000256" key="5">
    <source>
        <dbReference type="ARBA" id="ARBA00023180"/>
    </source>
</evidence>
<dbReference type="OrthoDB" id="2019572at2759"/>
<dbReference type="STRING" id="51031.W2TPX0"/>
<organism evidence="6 7">
    <name type="scientific">Necator americanus</name>
    <name type="common">Human hookworm</name>
    <dbReference type="NCBI Taxonomy" id="51031"/>
    <lineage>
        <taxon>Eukaryota</taxon>
        <taxon>Metazoa</taxon>
        <taxon>Ecdysozoa</taxon>
        <taxon>Nematoda</taxon>
        <taxon>Chromadorea</taxon>
        <taxon>Rhabditida</taxon>
        <taxon>Rhabditina</taxon>
        <taxon>Rhabditomorpha</taxon>
        <taxon>Strongyloidea</taxon>
        <taxon>Ancylostomatidae</taxon>
        <taxon>Bunostominae</taxon>
        <taxon>Necator</taxon>
    </lineage>
</organism>
<dbReference type="Pfam" id="PF02485">
    <property type="entry name" value="Branch"/>
    <property type="match status" value="1"/>
</dbReference>
<reference evidence="7" key="1">
    <citation type="journal article" date="2014" name="Nat. Genet.">
        <title>Genome of the human hookworm Necator americanus.</title>
        <authorList>
            <person name="Tang Y.T."/>
            <person name="Gao X."/>
            <person name="Rosa B.A."/>
            <person name="Abubucker S."/>
            <person name="Hallsworth-Pepin K."/>
            <person name="Martin J."/>
            <person name="Tyagi R."/>
            <person name="Heizer E."/>
            <person name="Zhang X."/>
            <person name="Bhonagiri-Palsikar V."/>
            <person name="Minx P."/>
            <person name="Warren W.C."/>
            <person name="Wang Q."/>
            <person name="Zhan B."/>
            <person name="Hotez P.J."/>
            <person name="Sternberg P.W."/>
            <person name="Dougall A."/>
            <person name="Gaze S.T."/>
            <person name="Mulvenna J."/>
            <person name="Sotillo J."/>
            <person name="Ranganathan S."/>
            <person name="Rabelo E.M."/>
            <person name="Wilson R.K."/>
            <person name="Felgner P.L."/>
            <person name="Bethony J."/>
            <person name="Hawdon J.M."/>
            <person name="Gasser R.B."/>
            <person name="Loukas A."/>
            <person name="Mitreva M."/>
        </authorList>
    </citation>
    <scope>NUCLEOTIDE SEQUENCE [LARGE SCALE GENOMIC DNA]</scope>
</reference>
<evidence type="ECO:0000256" key="2">
    <source>
        <dbReference type="ARBA" id="ARBA00022676"/>
    </source>
</evidence>
<sequence>MEQIAQHRPVFVSRKMGYSCEEVQDRILPKYPMEKIEHGVAHARVVYKDYEFIEEELRSNYHWQNHFCYTLDSKSSPNFRIKIRQLPVCLRNVYVVSEEFNIDSWGKSMNKAHFECLKFLIKKQGWNYVLLLQNYDVIIKSVYEIVEIYRLLSGANDVEIVRAPLDLRIRHRRRWDAKSLNLFPEASKSKENATLRFAKGVVQASLSRAAVDWMVNRVNLTTLIENINQEPFSDELLIQSLQITDEFDMPGRFSYECSQTGSAGTITRLTHWIMGSPNDCLSRHVRHDICIMGVEHIPELSRTPHILVNKVSSFFCAFFNGKLENMQLFGDLD</sequence>
<protein>
    <recommendedName>
        <fullName evidence="8">Core-2/I-Branching enzyme</fullName>
    </recommendedName>
</protein>
<dbReference type="GO" id="GO:0016757">
    <property type="term" value="F:glycosyltransferase activity"/>
    <property type="evidence" value="ECO:0007669"/>
    <property type="project" value="UniProtKB-KW"/>
</dbReference>
<dbReference type="AlphaFoldDB" id="W2TPX0"/>
<keyword evidence="3" id="KW-0808">Transferase</keyword>
<comment type="subcellular location">
    <subcellularLocation>
        <location evidence="1">Membrane</location>
        <topology evidence="1">Single-pass type II membrane protein</topology>
    </subcellularLocation>
</comment>
<keyword evidence="4" id="KW-0472">Membrane</keyword>
<dbReference type="KEGG" id="nai:NECAME_01861"/>
<evidence type="ECO:0000313" key="7">
    <source>
        <dbReference type="Proteomes" id="UP000053676"/>
    </source>
</evidence>
<evidence type="ECO:0008006" key="8">
    <source>
        <dbReference type="Google" id="ProtNLM"/>
    </source>
</evidence>
<proteinExistence type="predicted"/>
<keyword evidence="5" id="KW-0325">Glycoprotein</keyword>
<accession>W2TPX0</accession>
<evidence type="ECO:0000256" key="4">
    <source>
        <dbReference type="ARBA" id="ARBA00023136"/>
    </source>
</evidence>
<dbReference type="InterPro" id="IPR003406">
    <property type="entry name" value="Glyco_trans_14"/>
</dbReference>
<dbReference type="OMA" id="HDICIMG"/>
<evidence type="ECO:0000256" key="3">
    <source>
        <dbReference type="ARBA" id="ARBA00022679"/>
    </source>
</evidence>
<dbReference type="PANTHER" id="PTHR46671">
    <property type="entry name" value="PROTEIN CBG11221"/>
    <property type="match status" value="1"/>
</dbReference>
<dbReference type="GO" id="GO:0016020">
    <property type="term" value="C:membrane"/>
    <property type="evidence" value="ECO:0007669"/>
    <property type="project" value="UniProtKB-SubCell"/>
</dbReference>
<evidence type="ECO:0000313" key="6">
    <source>
        <dbReference type="EMBL" id="ETN83062.1"/>
    </source>
</evidence>